<evidence type="ECO:0000313" key="2">
    <source>
        <dbReference type="EMBL" id="CAB4852985.1"/>
    </source>
</evidence>
<gene>
    <name evidence="2" type="ORF">UFOPK3267_02509</name>
</gene>
<proteinExistence type="predicted"/>
<keyword evidence="1" id="KW-0812">Transmembrane</keyword>
<protein>
    <submittedName>
        <fullName evidence="2">Unannotated protein</fullName>
    </submittedName>
</protein>
<evidence type="ECO:0000256" key="1">
    <source>
        <dbReference type="SAM" id="Phobius"/>
    </source>
</evidence>
<accession>A0A6J7C6M1</accession>
<keyword evidence="1" id="KW-1133">Transmembrane helix</keyword>
<name>A0A6J7C6M1_9ZZZZ</name>
<sequence>MAETVWAVARRVGGNSGMAAVERIAAGGIVGAFVYLGMLILLRAPELDDLRRRFGSGQEDVPASG</sequence>
<dbReference type="EMBL" id="CAFBIY010000182">
    <property type="protein sequence ID" value="CAB4852985.1"/>
    <property type="molecule type" value="Genomic_DNA"/>
</dbReference>
<keyword evidence="1" id="KW-0472">Membrane</keyword>
<dbReference type="AlphaFoldDB" id="A0A6J7C6M1"/>
<organism evidence="2">
    <name type="scientific">freshwater metagenome</name>
    <dbReference type="NCBI Taxonomy" id="449393"/>
    <lineage>
        <taxon>unclassified sequences</taxon>
        <taxon>metagenomes</taxon>
        <taxon>ecological metagenomes</taxon>
    </lineage>
</organism>
<feature type="transmembrane region" description="Helical" evidence="1">
    <location>
        <begin position="24"/>
        <end position="44"/>
    </location>
</feature>
<reference evidence="2" key="1">
    <citation type="submission" date="2020-05" db="EMBL/GenBank/DDBJ databases">
        <authorList>
            <person name="Chiriac C."/>
            <person name="Salcher M."/>
            <person name="Ghai R."/>
            <person name="Kavagutti S V."/>
        </authorList>
    </citation>
    <scope>NUCLEOTIDE SEQUENCE</scope>
</reference>